<dbReference type="SMART" id="SM00582">
    <property type="entry name" value="RPR"/>
    <property type="match status" value="1"/>
</dbReference>
<dbReference type="InterPro" id="IPR008942">
    <property type="entry name" value="ENTH_VHS"/>
</dbReference>
<feature type="coiled-coil region" evidence="2">
    <location>
        <begin position="254"/>
        <end position="298"/>
    </location>
</feature>
<dbReference type="PANTHER" id="PTHR12460:SF27">
    <property type="entry name" value="ENTH_VHS FAMILY PROTEIN"/>
    <property type="match status" value="1"/>
</dbReference>
<sequence>MISSFSEQELADKLSKLNSSQQCIEILSHWCMFHRENAEKVVQTWATQFHTKDMEHKILFLYIANDILQNSKRNGHEFVSEFWKVLPASLKDVFENGDDHAKNLVSRLISIWKERKVFGSHTCYLSEMMLGNEPLPILDLGCKKHSRSVRILKRDSRSIKVKLSVGETAEKIVSSFHSVLSEHSNEDTDLKSCKDTVHSVEKMGKIVATTCSQSGDPSDPQRSTLIDKLQKHEVILKEYVEKLKSIVTNRETLVSHLKEALKQQECKLESVHTQLQIIESQIEEASNMQRRLKNETSKNSIGESKKSTAAIAAEVADRLAASSHSQQIMSSVLSSFAAAQASKNAKEISPNSNSEPIKEKRLKLENSMPLSNNPFVVVQPVSVTAPQQYQTVMHPTPLQQQSQYSLYQPPVQQYFHSTGGVSAQPQYMIGMPQYTYPSQQISAPCLTGPQQMAAQQIQPMTLIQQNSLRPPVVALQPPMVPNQNSIQTNLQSMLPNQQTVPVNMQRSVLSTYRRPELPITGFYQNQPL</sequence>
<dbReference type="OrthoDB" id="10069473at2759"/>
<dbReference type="PANTHER" id="PTHR12460">
    <property type="entry name" value="CYCLIN-DEPENDENT KINASE INHIBITOR-RELATED PROTEIN"/>
    <property type="match status" value="1"/>
</dbReference>
<reference evidence="5" key="1">
    <citation type="journal article" date="2016" name="Nature">
        <title>The genome of the seagrass Zostera marina reveals angiosperm adaptation to the sea.</title>
        <authorList>
            <person name="Olsen J.L."/>
            <person name="Rouze P."/>
            <person name="Verhelst B."/>
            <person name="Lin Y.-C."/>
            <person name="Bayer T."/>
            <person name="Collen J."/>
            <person name="Dattolo E."/>
            <person name="De Paoli E."/>
            <person name="Dittami S."/>
            <person name="Maumus F."/>
            <person name="Michel G."/>
            <person name="Kersting A."/>
            <person name="Lauritano C."/>
            <person name="Lohaus R."/>
            <person name="Toepel M."/>
            <person name="Tonon T."/>
            <person name="Vanneste K."/>
            <person name="Amirebrahimi M."/>
            <person name="Brakel J."/>
            <person name="Bostroem C."/>
            <person name="Chovatia M."/>
            <person name="Grimwood J."/>
            <person name="Jenkins J.W."/>
            <person name="Jueterbock A."/>
            <person name="Mraz A."/>
            <person name="Stam W.T."/>
            <person name="Tice H."/>
            <person name="Bornberg-Bauer E."/>
            <person name="Green P.J."/>
            <person name="Pearson G.A."/>
            <person name="Procaccini G."/>
            <person name="Duarte C.M."/>
            <person name="Schmutz J."/>
            <person name="Reusch T.B.H."/>
            <person name="Van de Peer Y."/>
        </authorList>
    </citation>
    <scope>NUCLEOTIDE SEQUENCE [LARGE SCALE GENOMIC DNA]</scope>
    <source>
        <strain evidence="5">cv. Finnish</strain>
    </source>
</reference>
<keyword evidence="5" id="KW-1185">Reference proteome</keyword>
<dbReference type="SUPFAM" id="SSF48464">
    <property type="entry name" value="ENTH/VHS domain"/>
    <property type="match status" value="1"/>
</dbReference>
<name>A0A0K9NK80_ZOSMR</name>
<dbReference type="GO" id="GO:0031124">
    <property type="term" value="P:mRNA 3'-end processing"/>
    <property type="evidence" value="ECO:0000318"/>
    <property type="project" value="GO_Central"/>
</dbReference>
<organism evidence="4 5">
    <name type="scientific">Zostera marina</name>
    <name type="common">Eelgrass</name>
    <dbReference type="NCBI Taxonomy" id="29655"/>
    <lineage>
        <taxon>Eukaryota</taxon>
        <taxon>Viridiplantae</taxon>
        <taxon>Streptophyta</taxon>
        <taxon>Embryophyta</taxon>
        <taxon>Tracheophyta</taxon>
        <taxon>Spermatophyta</taxon>
        <taxon>Magnoliopsida</taxon>
        <taxon>Liliopsida</taxon>
        <taxon>Zosteraceae</taxon>
        <taxon>Zostera</taxon>
    </lineage>
</organism>
<dbReference type="Gene3D" id="1.25.40.90">
    <property type="match status" value="1"/>
</dbReference>
<dbReference type="GO" id="GO:0005634">
    <property type="term" value="C:nucleus"/>
    <property type="evidence" value="ECO:0007669"/>
    <property type="project" value="UniProtKB-ARBA"/>
</dbReference>
<dbReference type="Proteomes" id="UP000036987">
    <property type="component" value="Unassembled WGS sequence"/>
</dbReference>
<evidence type="ECO:0000313" key="5">
    <source>
        <dbReference type="Proteomes" id="UP000036987"/>
    </source>
</evidence>
<evidence type="ECO:0000256" key="1">
    <source>
        <dbReference type="ARBA" id="ARBA00022664"/>
    </source>
</evidence>
<keyword evidence="1" id="KW-0507">mRNA processing</keyword>
<dbReference type="GO" id="GO:0000993">
    <property type="term" value="F:RNA polymerase II complex binding"/>
    <property type="evidence" value="ECO:0000318"/>
    <property type="project" value="GO_Central"/>
</dbReference>
<dbReference type="AlphaFoldDB" id="A0A0K9NK80"/>
<feature type="domain" description="CID" evidence="3">
    <location>
        <begin position="2"/>
        <end position="134"/>
    </location>
</feature>
<protein>
    <submittedName>
        <fullName evidence="4">Regulation of nuclear pre-mRNA domain-containing protein 1B</fullName>
    </submittedName>
</protein>
<dbReference type="InterPro" id="IPR006569">
    <property type="entry name" value="CID_dom"/>
</dbReference>
<dbReference type="STRING" id="29655.A0A0K9NK80"/>
<evidence type="ECO:0000259" key="3">
    <source>
        <dbReference type="PROSITE" id="PS51391"/>
    </source>
</evidence>
<dbReference type="OMA" id="CIVHRSE"/>
<keyword evidence="2" id="KW-0175">Coiled coil</keyword>
<dbReference type="CDD" id="cd16981">
    <property type="entry name" value="CID_RPRD_like"/>
    <property type="match status" value="1"/>
</dbReference>
<evidence type="ECO:0000256" key="2">
    <source>
        <dbReference type="SAM" id="Coils"/>
    </source>
</evidence>
<dbReference type="FunFam" id="1.25.40.90:FF:000018">
    <property type="entry name" value="ENTH/VHS family protein isoform 1"/>
    <property type="match status" value="1"/>
</dbReference>
<proteinExistence type="predicted"/>
<gene>
    <name evidence="4" type="ORF">ZOSMA_89G01140</name>
</gene>
<comment type="caution">
    <text evidence="4">The sequence shown here is derived from an EMBL/GenBank/DDBJ whole genome shotgun (WGS) entry which is preliminary data.</text>
</comment>
<dbReference type="Pfam" id="PF04818">
    <property type="entry name" value="CID"/>
    <property type="match status" value="1"/>
</dbReference>
<accession>A0A0K9NK80</accession>
<dbReference type="PROSITE" id="PS51391">
    <property type="entry name" value="CID"/>
    <property type="match status" value="1"/>
</dbReference>
<evidence type="ECO:0000313" key="4">
    <source>
        <dbReference type="EMBL" id="KMZ57161.1"/>
    </source>
</evidence>
<dbReference type="EMBL" id="LFYR01002109">
    <property type="protein sequence ID" value="KMZ57161.1"/>
    <property type="molecule type" value="Genomic_DNA"/>
</dbReference>